<dbReference type="AlphaFoldDB" id="A0A7R6UIP3"/>
<sequence>MTGTGSNSFTIPAMMIGTEQKIVTKMVNTILSKRVIAASILVIMNLFKRLAIDSALKKRKAQILAENDPNNG</sequence>
<gene>
    <name evidence="1" type="ORF">EIMP300_06850</name>
</gene>
<accession>A0A7R6UIP3</accession>
<dbReference type="RefSeq" id="WP_001305068.1">
    <property type="nucleotide sequence ID" value="NZ_AP021896.1"/>
</dbReference>
<name>A0A7R6UIP3_ECOLX</name>
<evidence type="ECO:0000313" key="2">
    <source>
        <dbReference type="Proteomes" id="UP000467488"/>
    </source>
</evidence>
<evidence type="ECO:0000313" key="1">
    <source>
        <dbReference type="EMBL" id="BBU79285.1"/>
    </source>
</evidence>
<dbReference type="GeneID" id="93779455"/>
<protein>
    <submittedName>
        <fullName evidence="1">Uncharacterized protein</fullName>
    </submittedName>
</protein>
<proteinExistence type="predicted"/>
<reference evidence="1 2" key="1">
    <citation type="submission" date="2020-01" db="EMBL/GenBank/DDBJ databases">
        <title>Dynamics of blaIMP-6 dissemination in carbapenem resistant Enterobacteriacea isolated from regional surveillance in Osaka, Japan.</title>
        <authorList>
            <person name="Abe R."/>
            <person name="Akeda Y."/>
            <person name="Sugawara Y."/>
            <person name="Yamamoto N."/>
            <person name="Tomono K."/>
            <person name="Takeuchi D."/>
            <person name="Kawahara R."/>
            <person name="Hamada S."/>
        </authorList>
    </citation>
    <scope>NUCLEOTIDE SEQUENCE [LARGE SCALE GENOMIC DNA]</scope>
    <source>
        <strain evidence="1 2">E300</strain>
    </source>
</reference>
<dbReference type="EMBL" id="AP022360">
    <property type="protein sequence ID" value="BBU79285.1"/>
    <property type="molecule type" value="Genomic_DNA"/>
</dbReference>
<dbReference type="Proteomes" id="UP000467488">
    <property type="component" value="Chromosome"/>
</dbReference>
<organism evidence="1 2">
    <name type="scientific">Escherichia coli</name>
    <dbReference type="NCBI Taxonomy" id="562"/>
    <lineage>
        <taxon>Bacteria</taxon>
        <taxon>Pseudomonadati</taxon>
        <taxon>Pseudomonadota</taxon>
        <taxon>Gammaproteobacteria</taxon>
        <taxon>Enterobacterales</taxon>
        <taxon>Enterobacteriaceae</taxon>
        <taxon>Escherichia</taxon>
    </lineage>
</organism>